<evidence type="ECO:0000256" key="2">
    <source>
        <dbReference type="ARBA" id="ARBA00013064"/>
    </source>
</evidence>
<dbReference type="InterPro" id="IPR029021">
    <property type="entry name" value="Prot-tyrosine_phosphatase-like"/>
</dbReference>
<evidence type="ECO:0000259" key="6">
    <source>
        <dbReference type="PROSITE" id="PS50056"/>
    </source>
</evidence>
<name>A0A821HD94_9BILA</name>
<proteinExistence type="inferred from homology"/>
<dbReference type="EMBL" id="CAJOBP010032858">
    <property type="protein sequence ID" value="CAF4682256.1"/>
    <property type="molecule type" value="Genomic_DNA"/>
</dbReference>
<dbReference type="GO" id="GO:0017017">
    <property type="term" value="F:MAP kinase tyrosine/serine/threonine phosphatase activity"/>
    <property type="evidence" value="ECO:0007669"/>
    <property type="project" value="TreeGrafter"/>
</dbReference>
<dbReference type="CDD" id="cd14498">
    <property type="entry name" value="DSP"/>
    <property type="match status" value="1"/>
</dbReference>
<dbReference type="InterPro" id="IPR020422">
    <property type="entry name" value="TYR_PHOSPHATASE_DUAL_dom"/>
</dbReference>
<comment type="similarity">
    <text evidence="1">Belongs to the protein-tyrosine phosphatase family. Non-receptor class dual specificity subfamily.</text>
</comment>
<dbReference type="Pfam" id="PF00782">
    <property type="entry name" value="DSPc"/>
    <property type="match status" value="1"/>
</dbReference>
<feature type="domain" description="Tyrosine-protein phosphatase" evidence="5">
    <location>
        <begin position="74"/>
        <end position="209"/>
    </location>
</feature>
<dbReference type="PANTHER" id="PTHR10159">
    <property type="entry name" value="DUAL SPECIFICITY PROTEIN PHOSPHATASE"/>
    <property type="match status" value="1"/>
</dbReference>
<dbReference type="InterPro" id="IPR000387">
    <property type="entry name" value="Tyr_Pase_dom"/>
</dbReference>
<keyword evidence="4" id="KW-0904">Protein phosphatase</keyword>
<dbReference type="GO" id="GO:0043409">
    <property type="term" value="P:negative regulation of MAPK cascade"/>
    <property type="evidence" value="ECO:0007669"/>
    <property type="project" value="TreeGrafter"/>
</dbReference>
<dbReference type="GO" id="GO:0033550">
    <property type="term" value="F:MAP kinase tyrosine phosphatase activity"/>
    <property type="evidence" value="ECO:0007669"/>
    <property type="project" value="TreeGrafter"/>
</dbReference>
<dbReference type="SMART" id="SM00195">
    <property type="entry name" value="DSPc"/>
    <property type="match status" value="1"/>
</dbReference>
<dbReference type="PROSITE" id="PS50054">
    <property type="entry name" value="TYR_PHOSPHATASE_DUAL"/>
    <property type="match status" value="1"/>
</dbReference>
<dbReference type="PROSITE" id="PS50056">
    <property type="entry name" value="TYR_PHOSPHATASE_2"/>
    <property type="match status" value="1"/>
</dbReference>
<feature type="domain" description="Tyrosine specific protein phosphatases" evidence="6">
    <location>
        <begin position="134"/>
        <end position="195"/>
    </location>
</feature>
<dbReference type="EC" id="3.1.3.48" evidence="2"/>
<accession>A0A821HD94</accession>
<dbReference type="GO" id="GO:0005737">
    <property type="term" value="C:cytoplasm"/>
    <property type="evidence" value="ECO:0007669"/>
    <property type="project" value="TreeGrafter"/>
</dbReference>
<dbReference type="InterPro" id="IPR016130">
    <property type="entry name" value="Tyr_Pase_AS"/>
</dbReference>
<dbReference type="AlphaFoldDB" id="A0A821HD94"/>
<protein>
    <recommendedName>
        <fullName evidence="2">protein-tyrosine-phosphatase</fullName>
        <ecNumber evidence="2">3.1.3.48</ecNumber>
    </recommendedName>
</protein>
<organism evidence="7 8">
    <name type="scientific">Rotaria socialis</name>
    <dbReference type="NCBI Taxonomy" id="392032"/>
    <lineage>
        <taxon>Eukaryota</taxon>
        <taxon>Metazoa</taxon>
        <taxon>Spiralia</taxon>
        <taxon>Gnathifera</taxon>
        <taxon>Rotifera</taxon>
        <taxon>Eurotatoria</taxon>
        <taxon>Bdelloidea</taxon>
        <taxon>Philodinida</taxon>
        <taxon>Philodinidae</taxon>
        <taxon>Rotaria</taxon>
    </lineage>
</organism>
<evidence type="ECO:0000313" key="7">
    <source>
        <dbReference type="EMBL" id="CAF4682256.1"/>
    </source>
</evidence>
<dbReference type="SUPFAM" id="SSF52799">
    <property type="entry name" value="(Phosphotyrosine protein) phosphatases II"/>
    <property type="match status" value="1"/>
</dbReference>
<dbReference type="PANTHER" id="PTHR10159:SF519">
    <property type="entry name" value="DUAL SPECIFICITY PROTEIN PHOSPHATASE MPK3"/>
    <property type="match status" value="1"/>
</dbReference>
<keyword evidence="8" id="KW-1185">Reference proteome</keyword>
<keyword evidence="3" id="KW-0378">Hydrolase</keyword>
<reference evidence="7" key="1">
    <citation type="submission" date="2021-02" db="EMBL/GenBank/DDBJ databases">
        <authorList>
            <person name="Nowell W R."/>
        </authorList>
    </citation>
    <scope>NUCLEOTIDE SEQUENCE</scope>
</reference>
<evidence type="ECO:0000256" key="4">
    <source>
        <dbReference type="ARBA" id="ARBA00022912"/>
    </source>
</evidence>
<evidence type="ECO:0000259" key="5">
    <source>
        <dbReference type="PROSITE" id="PS50054"/>
    </source>
</evidence>
<dbReference type="InterPro" id="IPR000340">
    <property type="entry name" value="Dual-sp_phosphatase_cat-dom"/>
</dbReference>
<dbReference type="Gene3D" id="3.90.190.10">
    <property type="entry name" value="Protein tyrosine phosphatase superfamily"/>
    <property type="match status" value="1"/>
</dbReference>
<evidence type="ECO:0000313" key="8">
    <source>
        <dbReference type="Proteomes" id="UP000663873"/>
    </source>
</evidence>
<dbReference type="PROSITE" id="PS00383">
    <property type="entry name" value="TYR_PHOSPHATASE_1"/>
    <property type="match status" value="1"/>
</dbReference>
<comment type="caution">
    <text evidence="7">The sequence shown here is derived from an EMBL/GenBank/DDBJ whole genome shotgun (WGS) entry which is preliminary data.</text>
</comment>
<evidence type="ECO:0000256" key="3">
    <source>
        <dbReference type="ARBA" id="ARBA00022801"/>
    </source>
</evidence>
<dbReference type="GO" id="GO:0008330">
    <property type="term" value="F:protein tyrosine/threonine phosphatase activity"/>
    <property type="evidence" value="ECO:0007669"/>
    <property type="project" value="TreeGrafter"/>
</dbReference>
<feature type="non-terminal residue" evidence="7">
    <location>
        <position position="1"/>
    </location>
</feature>
<sequence length="209" mass="23995">KQNSQIFVESKHVINSLLHKLQSKQKLYKESAMNCTICNKESNKIYDNINLCELCYQTNIKQLNLFNASLAYEPPNYIIDNVYLGSQKSGVDADKLFELNIKYVLILGKGMSRNFDHINYKLIEIDDSLEQNISNYIKEALDFIAESHNNDSNILVHCVSGISRSASIVIAYIMDKYKINYDRAFAYVKTKRASVCPNTNFIDQLTNLQ</sequence>
<gene>
    <name evidence="7" type="ORF">UJA718_LOCUS35310</name>
</gene>
<dbReference type="Proteomes" id="UP000663873">
    <property type="component" value="Unassembled WGS sequence"/>
</dbReference>
<evidence type="ECO:0000256" key="1">
    <source>
        <dbReference type="ARBA" id="ARBA00008601"/>
    </source>
</evidence>